<dbReference type="InterPro" id="IPR051912">
    <property type="entry name" value="Alkylbase_DNA_Glycosylase/TA"/>
</dbReference>
<dbReference type="InterPro" id="IPR011257">
    <property type="entry name" value="DNA_glycosylase"/>
</dbReference>
<dbReference type="OrthoDB" id="9811249at2"/>
<dbReference type="PANTHER" id="PTHR43003">
    <property type="entry name" value="DNA-3-METHYLADENINE GLYCOSYLASE"/>
    <property type="match status" value="1"/>
</dbReference>
<evidence type="ECO:0000259" key="5">
    <source>
        <dbReference type="SMART" id="SM00478"/>
    </source>
</evidence>
<dbReference type="GO" id="GO:0008725">
    <property type="term" value="F:DNA-3-methyladenine glycosylase activity"/>
    <property type="evidence" value="ECO:0007669"/>
    <property type="project" value="TreeGrafter"/>
</dbReference>
<dbReference type="EMBL" id="FNCO01000001">
    <property type="protein sequence ID" value="SDG27889.1"/>
    <property type="molecule type" value="Genomic_DNA"/>
</dbReference>
<dbReference type="SMART" id="SM00478">
    <property type="entry name" value="ENDO3c"/>
    <property type="match status" value="1"/>
</dbReference>
<dbReference type="InterPro" id="IPR037046">
    <property type="entry name" value="AlkA_N_sf"/>
</dbReference>
<dbReference type="SUPFAM" id="SSF48150">
    <property type="entry name" value="DNA-glycosylase"/>
    <property type="match status" value="1"/>
</dbReference>
<sequence length="307" mass="33762">MLETSHLQASRNLPFKPPFDWQRMLNFFAARMTAGVEAVVEGVYLRNIEFKGSVGTLSVAMAPSQDHLIATVHGEVSRHIDDLVEPISHMFDLYAAPDDIDRCLSVDPWLASLVQKRPGLRVPGAFSGFELVVRTIVGQQVSVKGATTIVGRLVQRAGVQVPESPVEQLAWRFPTPDALARVDLDKIGMPGKRVETLQRVAAAVASGEISLNVSHGDEVAQLRRQLLAMPGIGPWTVEYIAMRAWRDPDAWPASDLVLMNLMTQHDPSLTRLALHKVRAEAWKPWRAYAAMHIWNSAADVAGKAKGG</sequence>
<dbReference type="EC" id="3.2.2.21" evidence="2"/>
<dbReference type="GO" id="GO:0032993">
    <property type="term" value="C:protein-DNA complex"/>
    <property type="evidence" value="ECO:0007669"/>
    <property type="project" value="TreeGrafter"/>
</dbReference>
<dbReference type="Gene3D" id="1.10.1670.10">
    <property type="entry name" value="Helix-hairpin-Helix base-excision DNA repair enzymes (C-terminal)"/>
    <property type="match status" value="1"/>
</dbReference>
<dbReference type="AlphaFoldDB" id="A0A1G7SZR4"/>
<dbReference type="STRING" id="89065.SAMN05216605_101600"/>
<dbReference type="GO" id="GO:0043916">
    <property type="term" value="F:DNA-7-methylguanine glycosylase activity"/>
    <property type="evidence" value="ECO:0007669"/>
    <property type="project" value="TreeGrafter"/>
</dbReference>
<dbReference type="InterPro" id="IPR023170">
    <property type="entry name" value="HhH_base_excis_C"/>
</dbReference>
<dbReference type="GO" id="GO:0006307">
    <property type="term" value="P:DNA alkylation repair"/>
    <property type="evidence" value="ECO:0007669"/>
    <property type="project" value="TreeGrafter"/>
</dbReference>
<dbReference type="CDD" id="cd00056">
    <property type="entry name" value="ENDO3c"/>
    <property type="match status" value="1"/>
</dbReference>
<evidence type="ECO:0000259" key="6">
    <source>
        <dbReference type="SMART" id="SM01009"/>
    </source>
</evidence>
<dbReference type="GO" id="GO:0006285">
    <property type="term" value="P:base-excision repair, AP site formation"/>
    <property type="evidence" value="ECO:0007669"/>
    <property type="project" value="TreeGrafter"/>
</dbReference>
<dbReference type="Gene3D" id="1.10.340.30">
    <property type="entry name" value="Hypothetical protein, domain 2"/>
    <property type="match status" value="1"/>
</dbReference>
<protein>
    <recommendedName>
        <fullName evidence="2">DNA-3-methyladenine glycosylase II</fullName>
        <ecNumber evidence="2">3.2.2.21</ecNumber>
    </recommendedName>
</protein>
<dbReference type="Gene3D" id="3.30.310.20">
    <property type="entry name" value="DNA-3-methyladenine glycosylase AlkA, N-terminal domain"/>
    <property type="match status" value="1"/>
</dbReference>
<dbReference type="GO" id="GO:0032131">
    <property type="term" value="F:alkylated DNA binding"/>
    <property type="evidence" value="ECO:0007669"/>
    <property type="project" value="TreeGrafter"/>
</dbReference>
<evidence type="ECO:0000256" key="4">
    <source>
        <dbReference type="ARBA" id="ARBA00023204"/>
    </source>
</evidence>
<evidence type="ECO:0000256" key="1">
    <source>
        <dbReference type="ARBA" id="ARBA00000086"/>
    </source>
</evidence>
<keyword evidence="3" id="KW-0227">DNA damage</keyword>
<dbReference type="SMART" id="SM01009">
    <property type="entry name" value="AlkA_N"/>
    <property type="match status" value="1"/>
</dbReference>
<keyword evidence="8" id="KW-1185">Reference proteome</keyword>
<evidence type="ECO:0000256" key="2">
    <source>
        <dbReference type="ARBA" id="ARBA00012000"/>
    </source>
</evidence>
<reference evidence="8" key="1">
    <citation type="submission" date="2016-10" db="EMBL/GenBank/DDBJ databases">
        <authorList>
            <person name="Varghese N."/>
            <person name="Submissions S."/>
        </authorList>
    </citation>
    <scope>NUCLEOTIDE SEQUENCE [LARGE SCALE GENOMIC DNA]</scope>
    <source>
        <strain evidence="8">ATCC 700689</strain>
    </source>
</reference>
<comment type="catalytic activity">
    <reaction evidence="1">
        <text>Hydrolysis of alkylated DNA, releasing 3-methyladenine, 3-methylguanine, 7-methylguanine and 7-methyladenine.</text>
        <dbReference type="EC" id="3.2.2.21"/>
    </reaction>
</comment>
<evidence type="ECO:0000313" key="7">
    <source>
        <dbReference type="EMBL" id="SDG27889.1"/>
    </source>
</evidence>
<name>A0A1G7SZR4_9PSED</name>
<feature type="domain" description="DNA-3-methyladenine glycosylase AlkA N-terminal" evidence="6">
    <location>
        <begin position="10"/>
        <end position="127"/>
    </location>
</feature>
<dbReference type="InterPro" id="IPR010316">
    <property type="entry name" value="AlkA_N"/>
</dbReference>
<evidence type="ECO:0000313" key="8">
    <source>
        <dbReference type="Proteomes" id="UP000182894"/>
    </source>
</evidence>
<evidence type="ECO:0000256" key="3">
    <source>
        <dbReference type="ARBA" id="ARBA00022763"/>
    </source>
</evidence>
<dbReference type="Proteomes" id="UP000182894">
    <property type="component" value="Unassembled WGS sequence"/>
</dbReference>
<keyword evidence="4" id="KW-0234">DNA repair</keyword>
<feature type="domain" description="HhH-GPD" evidence="5">
    <location>
        <begin position="137"/>
        <end position="298"/>
    </location>
</feature>
<dbReference type="Pfam" id="PF06029">
    <property type="entry name" value="AlkA_N"/>
    <property type="match status" value="1"/>
</dbReference>
<organism evidence="7 8">
    <name type="scientific">Pseudomonas abietaniphila</name>
    <dbReference type="NCBI Taxonomy" id="89065"/>
    <lineage>
        <taxon>Bacteria</taxon>
        <taxon>Pseudomonadati</taxon>
        <taxon>Pseudomonadota</taxon>
        <taxon>Gammaproteobacteria</taxon>
        <taxon>Pseudomonadales</taxon>
        <taxon>Pseudomonadaceae</taxon>
        <taxon>Pseudomonas</taxon>
    </lineage>
</organism>
<accession>A0A1G7SZR4</accession>
<dbReference type="PANTHER" id="PTHR43003:SF13">
    <property type="entry name" value="DNA-3-METHYLADENINE GLYCOSYLASE 2"/>
    <property type="match status" value="1"/>
</dbReference>
<proteinExistence type="predicted"/>
<dbReference type="GO" id="GO:0005737">
    <property type="term" value="C:cytoplasm"/>
    <property type="evidence" value="ECO:0007669"/>
    <property type="project" value="TreeGrafter"/>
</dbReference>
<dbReference type="SUPFAM" id="SSF55945">
    <property type="entry name" value="TATA-box binding protein-like"/>
    <property type="match status" value="1"/>
</dbReference>
<dbReference type="RefSeq" id="WP_074750028.1">
    <property type="nucleotide sequence ID" value="NZ_FNCO01000001.1"/>
</dbReference>
<dbReference type="InterPro" id="IPR003265">
    <property type="entry name" value="HhH-GPD_domain"/>
</dbReference>
<gene>
    <name evidence="7" type="ORF">SAMN05216605_101600</name>
</gene>
<dbReference type="Pfam" id="PF00730">
    <property type="entry name" value="HhH-GPD"/>
    <property type="match status" value="1"/>
</dbReference>